<evidence type="ECO:0000313" key="1">
    <source>
        <dbReference type="EMBL" id="MEQ6916870.1"/>
    </source>
</evidence>
<protein>
    <submittedName>
        <fullName evidence="1">Uncharacterized protein</fullName>
    </submittedName>
</protein>
<gene>
    <name evidence="1" type="ORF">ABE960_04940</name>
</gene>
<proteinExistence type="predicted"/>
<dbReference type="EMBL" id="JBEGCJ010000002">
    <property type="protein sequence ID" value="MEQ6916870.1"/>
    <property type="molecule type" value="Genomic_DNA"/>
</dbReference>
<dbReference type="RefSeq" id="WP_349761128.1">
    <property type="nucleotide sequence ID" value="NZ_JBEGCJ010000002.1"/>
</dbReference>
<accession>A0ABV1NDQ2</accession>
<name>A0ABV1NDQ2_9GAMM</name>
<dbReference type="Proteomes" id="UP001442468">
    <property type="component" value="Unassembled WGS sequence"/>
</dbReference>
<organism evidence="1 2">
    <name type="scientific">Halomonas aquatica</name>
    <dbReference type="NCBI Taxonomy" id="3151123"/>
    <lineage>
        <taxon>Bacteria</taxon>
        <taxon>Pseudomonadati</taxon>
        <taxon>Pseudomonadota</taxon>
        <taxon>Gammaproteobacteria</taxon>
        <taxon>Oceanospirillales</taxon>
        <taxon>Halomonadaceae</taxon>
        <taxon>Halomonas</taxon>
    </lineage>
</organism>
<comment type="caution">
    <text evidence="1">The sequence shown here is derived from an EMBL/GenBank/DDBJ whole genome shotgun (WGS) entry which is preliminary data.</text>
</comment>
<reference evidence="1 2" key="1">
    <citation type="submission" date="2024-05" db="EMBL/GenBank/DDBJ databases">
        <title>Halomonas sp. SSM6 16S ribosomal RNA gene Genome sequencing and assembly.</title>
        <authorList>
            <person name="Yook S."/>
        </authorList>
    </citation>
    <scope>NUCLEOTIDE SEQUENCE [LARGE SCALE GENOMIC DNA]</scope>
    <source>
        <strain evidence="1 2">SSM6</strain>
    </source>
</reference>
<sequence>MGRPLIVVDCFSTSRPFLGATEIIRPAPRQLLFDGLPDKLCAISMAVVPPLDHQPVDSLHHLSLDAHYQPHGQVRAAGILAHRSPFLAAICPAWVGHRDASLMGLEDGDDLLFGMSMSLHHEIFGYQGKRSGNPTLPVDRFLE</sequence>
<keyword evidence="2" id="KW-1185">Reference proteome</keyword>
<evidence type="ECO:0000313" key="2">
    <source>
        <dbReference type="Proteomes" id="UP001442468"/>
    </source>
</evidence>